<dbReference type="EMBL" id="NQVE01000124">
    <property type="protein sequence ID" value="RAL46180.1"/>
    <property type="molecule type" value="Genomic_DNA"/>
</dbReference>
<evidence type="ECO:0000259" key="4">
    <source>
        <dbReference type="PROSITE" id="PS50090"/>
    </source>
</evidence>
<dbReference type="GO" id="GO:0010597">
    <property type="term" value="P:green leaf volatile biosynthetic process"/>
    <property type="evidence" value="ECO:0007669"/>
    <property type="project" value="UniProtKB-ARBA"/>
</dbReference>
<evidence type="ECO:0000256" key="3">
    <source>
        <dbReference type="SAM" id="MobiDB-lite"/>
    </source>
</evidence>
<dbReference type="Gene3D" id="1.10.10.60">
    <property type="entry name" value="Homeodomain-like"/>
    <property type="match status" value="2"/>
</dbReference>
<dbReference type="Pfam" id="PF13921">
    <property type="entry name" value="Myb_DNA-bind_6"/>
    <property type="match status" value="1"/>
</dbReference>
<dbReference type="PANTHER" id="PTHR47430:SF4">
    <property type="entry name" value="GB|AAC33480.1"/>
    <property type="match status" value="1"/>
</dbReference>
<sequence>MPTEQVCSSNQKQGLESRRKSKENNIKNGMEGLHSEHIVNDDGDGGISNMNSRRRLGGDCDRSFLASVDMKKRKRDVNCNFDESHAGCQEMRNSADSEYDAHLTVSKMLENDIDMKAKLTDEYHEDSIEIVRMKKKEKKKREKRKKNNVVCLGMADIGRDICGATEQNENLSMKKTAENVNEAPEKGEEKENKLELVQGKWFSEEEDEIIKKAVFKFIERHELGDEGLNMLLNSRSFPNLKGCWNDIGAALPSRPNKAVYSRTQKLFRKGDSAWTEEEYEFVRKYQEKHGNRWTDMANELGKFGVHVMNAWLRRKLPNRKKGHWSQEECQALFDLVNNDLQSRVSKEKKSKHGMLRDNIRWIEISDKLATRSNDACCLKWYYQLTSPMVAEGKWTDADDYRLIDALYELDASCIENVDWDSLLGHRSGDVTLKRWRQMVRHIGNHENKSFAEQVEILAQRYCPYMLEAREAWDSKPYVP</sequence>
<dbReference type="InterPro" id="IPR009057">
    <property type="entry name" value="Homeodomain-like_sf"/>
</dbReference>
<dbReference type="PROSITE" id="PS50090">
    <property type="entry name" value="MYB_LIKE"/>
    <property type="match status" value="3"/>
</dbReference>
<accession>A0A328DLQ4</accession>
<evidence type="ECO:0000313" key="7">
    <source>
        <dbReference type="Proteomes" id="UP000249390"/>
    </source>
</evidence>
<feature type="domain" description="Myb-like" evidence="4">
    <location>
        <begin position="272"/>
        <end position="315"/>
    </location>
</feature>
<dbReference type="SUPFAM" id="SSF46689">
    <property type="entry name" value="Homeodomain-like"/>
    <property type="match status" value="2"/>
</dbReference>
<dbReference type="PROSITE" id="PS51294">
    <property type="entry name" value="HTH_MYB"/>
    <property type="match status" value="1"/>
</dbReference>
<comment type="caution">
    <text evidence="6">The sequence shown here is derived from an EMBL/GenBank/DDBJ whole genome shotgun (WGS) entry which is preliminary data.</text>
</comment>
<keyword evidence="7" id="KW-1185">Reference proteome</keyword>
<evidence type="ECO:0000259" key="5">
    <source>
        <dbReference type="PROSITE" id="PS51294"/>
    </source>
</evidence>
<keyword evidence="2" id="KW-0539">Nucleus</keyword>
<dbReference type="InterPro" id="IPR017930">
    <property type="entry name" value="Myb_dom"/>
</dbReference>
<feature type="domain" description="Myb-like" evidence="4">
    <location>
        <begin position="316"/>
        <end position="384"/>
    </location>
</feature>
<reference evidence="6 7" key="1">
    <citation type="submission" date="2018-06" db="EMBL/GenBank/DDBJ databases">
        <title>The Genome of Cuscuta australis (Dodder) Provides Insight into the Evolution of Plant Parasitism.</title>
        <authorList>
            <person name="Liu H."/>
        </authorList>
    </citation>
    <scope>NUCLEOTIDE SEQUENCE [LARGE SCALE GENOMIC DNA]</scope>
    <source>
        <strain evidence="7">cv. Yunnan</strain>
        <tissue evidence="6">Vines</tissue>
    </source>
</reference>
<proteinExistence type="predicted"/>
<feature type="compositionally biased region" description="Basic and acidic residues" evidence="3">
    <location>
        <begin position="15"/>
        <end position="25"/>
    </location>
</feature>
<evidence type="ECO:0000256" key="1">
    <source>
        <dbReference type="ARBA" id="ARBA00004123"/>
    </source>
</evidence>
<dbReference type="Proteomes" id="UP000249390">
    <property type="component" value="Unassembled WGS sequence"/>
</dbReference>
<dbReference type="SMART" id="SM00717">
    <property type="entry name" value="SANT"/>
    <property type="match status" value="4"/>
</dbReference>
<feature type="compositionally biased region" description="Polar residues" evidence="3">
    <location>
        <begin position="1"/>
        <end position="14"/>
    </location>
</feature>
<evidence type="ECO:0008006" key="8">
    <source>
        <dbReference type="Google" id="ProtNLM"/>
    </source>
</evidence>
<dbReference type="PANTHER" id="PTHR47430">
    <property type="entry name" value="GB|AAC33480.1"/>
    <property type="match status" value="1"/>
</dbReference>
<evidence type="ECO:0000313" key="6">
    <source>
        <dbReference type="EMBL" id="RAL46180.1"/>
    </source>
</evidence>
<name>A0A328DLQ4_9ASTE</name>
<feature type="region of interest" description="Disordered" evidence="3">
    <location>
        <begin position="1"/>
        <end position="45"/>
    </location>
</feature>
<dbReference type="InterPro" id="IPR001005">
    <property type="entry name" value="SANT/Myb"/>
</dbReference>
<feature type="domain" description="Myb-like" evidence="4">
    <location>
        <begin position="386"/>
        <end position="439"/>
    </location>
</feature>
<evidence type="ECO:0000256" key="2">
    <source>
        <dbReference type="ARBA" id="ARBA00023242"/>
    </source>
</evidence>
<organism evidence="6 7">
    <name type="scientific">Cuscuta australis</name>
    <dbReference type="NCBI Taxonomy" id="267555"/>
    <lineage>
        <taxon>Eukaryota</taxon>
        <taxon>Viridiplantae</taxon>
        <taxon>Streptophyta</taxon>
        <taxon>Embryophyta</taxon>
        <taxon>Tracheophyta</taxon>
        <taxon>Spermatophyta</taxon>
        <taxon>Magnoliopsida</taxon>
        <taxon>eudicotyledons</taxon>
        <taxon>Gunneridae</taxon>
        <taxon>Pentapetalae</taxon>
        <taxon>asterids</taxon>
        <taxon>lamiids</taxon>
        <taxon>Solanales</taxon>
        <taxon>Convolvulaceae</taxon>
        <taxon>Cuscuteae</taxon>
        <taxon>Cuscuta</taxon>
        <taxon>Cuscuta subgen. Grammica</taxon>
        <taxon>Cuscuta sect. Cleistogrammica</taxon>
    </lineage>
</organism>
<comment type="subcellular location">
    <subcellularLocation>
        <location evidence="1">Nucleus</location>
    </subcellularLocation>
</comment>
<dbReference type="GO" id="GO:0000976">
    <property type="term" value="F:transcription cis-regulatory region binding"/>
    <property type="evidence" value="ECO:0007669"/>
    <property type="project" value="UniProtKB-ARBA"/>
</dbReference>
<protein>
    <recommendedName>
        <fullName evidence="8">Myb-like domain-containing protein</fullName>
    </recommendedName>
</protein>
<dbReference type="AlphaFoldDB" id="A0A328DLQ4"/>
<dbReference type="GO" id="GO:0005634">
    <property type="term" value="C:nucleus"/>
    <property type="evidence" value="ECO:0007669"/>
    <property type="project" value="UniProtKB-SubCell"/>
</dbReference>
<gene>
    <name evidence="6" type="ORF">DM860_016613</name>
</gene>
<feature type="domain" description="HTH myb-type" evidence="5">
    <location>
        <begin position="273"/>
        <end position="319"/>
    </location>
</feature>